<name>A6DMZ2_9BACT</name>
<comment type="caution">
    <text evidence="2">The sequence shown here is derived from an EMBL/GenBank/DDBJ whole genome shotgun (WGS) entry which is preliminary data.</text>
</comment>
<dbReference type="STRING" id="313628.LNTAR_07284"/>
<reference evidence="2 3" key="1">
    <citation type="journal article" date="2010" name="J. Bacteriol.">
        <title>Genome sequence of Lentisphaera araneosa HTCC2155T, the type species of the order Lentisphaerales in the phylum Lentisphaerae.</title>
        <authorList>
            <person name="Thrash J.C."/>
            <person name="Cho J.C."/>
            <person name="Vergin K.L."/>
            <person name="Morris R.M."/>
            <person name="Giovannoni S.J."/>
        </authorList>
    </citation>
    <scope>NUCLEOTIDE SEQUENCE [LARGE SCALE GENOMIC DNA]</scope>
    <source>
        <strain evidence="2 3">HTCC2155</strain>
    </source>
</reference>
<keyword evidence="3" id="KW-1185">Reference proteome</keyword>
<dbReference type="Gene3D" id="3.20.20.150">
    <property type="entry name" value="Divalent-metal-dependent TIM barrel enzymes"/>
    <property type="match status" value="1"/>
</dbReference>
<accession>A6DMZ2</accession>
<organism evidence="2 3">
    <name type="scientific">Lentisphaera araneosa HTCC2155</name>
    <dbReference type="NCBI Taxonomy" id="313628"/>
    <lineage>
        <taxon>Bacteria</taxon>
        <taxon>Pseudomonadati</taxon>
        <taxon>Lentisphaerota</taxon>
        <taxon>Lentisphaeria</taxon>
        <taxon>Lentisphaerales</taxon>
        <taxon>Lentisphaeraceae</taxon>
        <taxon>Lentisphaera</taxon>
    </lineage>
</organism>
<dbReference type="EMBL" id="ABCK01000012">
    <property type="protein sequence ID" value="EDM27028.1"/>
    <property type="molecule type" value="Genomic_DNA"/>
</dbReference>
<evidence type="ECO:0000313" key="2">
    <source>
        <dbReference type="EMBL" id="EDM27028.1"/>
    </source>
</evidence>
<protein>
    <recommendedName>
        <fullName evidence="1">Xylose isomerase-like TIM barrel domain-containing protein</fullName>
    </recommendedName>
</protein>
<dbReference type="InterPro" id="IPR036237">
    <property type="entry name" value="Xyl_isomerase-like_sf"/>
</dbReference>
<feature type="domain" description="Xylose isomerase-like TIM barrel" evidence="1">
    <location>
        <begin position="66"/>
        <end position="275"/>
    </location>
</feature>
<evidence type="ECO:0000259" key="1">
    <source>
        <dbReference type="Pfam" id="PF01261"/>
    </source>
</evidence>
<dbReference type="InterPro" id="IPR013022">
    <property type="entry name" value="Xyl_isomerase-like_TIM-brl"/>
</dbReference>
<gene>
    <name evidence="2" type="ORF">LNTAR_07284</name>
</gene>
<sequence>MNRRNFIAQTALVGGIASMTSFESLASTNNTDKERFKFALSQYSLRAMFKNKSLDPLDFPAFSADNFGINAIDLWEGGLPKDKLNDMSYMESLRKRSEQAGSHLFLLMAGSVDSRKSNMKGSVKRLIPSLKRAQVLGCTYLRVFLRADSLENSVETLKLLCDEAAKHKLIIAIEPGSSALSMKGAFLAEVYKKVKHPYLTLMPDFGKLKNNVYDGTQAMLPYAKTISAKMHSFDDKGRQPDFDYDRLAKIISASDYKGYIAIEWEGRKLKPIEGVLASKKLILDSFTARGATVK</sequence>
<evidence type="ECO:0000313" key="3">
    <source>
        <dbReference type="Proteomes" id="UP000004947"/>
    </source>
</evidence>
<dbReference type="SUPFAM" id="SSF51658">
    <property type="entry name" value="Xylose isomerase-like"/>
    <property type="match status" value="1"/>
</dbReference>
<dbReference type="Proteomes" id="UP000004947">
    <property type="component" value="Unassembled WGS sequence"/>
</dbReference>
<dbReference type="Pfam" id="PF01261">
    <property type="entry name" value="AP_endonuc_2"/>
    <property type="match status" value="1"/>
</dbReference>
<dbReference type="eggNOG" id="COG1082">
    <property type="taxonomic scope" value="Bacteria"/>
</dbReference>
<proteinExistence type="predicted"/>
<dbReference type="RefSeq" id="WP_007279235.1">
    <property type="nucleotide sequence ID" value="NZ_ABCK01000012.1"/>
</dbReference>
<dbReference type="OrthoDB" id="127797at2"/>
<dbReference type="AlphaFoldDB" id="A6DMZ2"/>